<dbReference type="Proteomes" id="UP000183995">
    <property type="component" value="Unassembled WGS sequence"/>
</dbReference>
<feature type="binding site" evidence="7">
    <location>
        <position position="330"/>
    </location>
    <ligand>
        <name>3-phosphoshikimate</name>
        <dbReference type="ChEBI" id="CHEBI:145989"/>
    </ligand>
</feature>
<dbReference type="GO" id="GO:0009423">
    <property type="term" value="P:chorismate biosynthetic process"/>
    <property type="evidence" value="ECO:0007669"/>
    <property type="project" value="UniProtKB-UniRule"/>
</dbReference>
<evidence type="ECO:0000313" key="10">
    <source>
        <dbReference type="EMBL" id="SHH93840.1"/>
    </source>
</evidence>
<dbReference type="InterPro" id="IPR013792">
    <property type="entry name" value="RNA3'P_cycl/enolpyr_Trfase_a/b"/>
</dbReference>
<feature type="binding site" evidence="7">
    <location>
        <position position="20"/>
    </location>
    <ligand>
        <name>3-phosphoshikimate</name>
        <dbReference type="ChEBI" id="CHEBI:145989"/>
    </ligand>
</feature>
<feature type="binding site" evidence="7">
    <location>
        <position position="161"/>
    </location>
    <ligand>
        <name>3-phosphoshikimate</name>
        <dbReference type="ChEBI" id="CHEBI:145989"/>
    </ligand>
</feature>
<dbReference type="PIRSF" id="PIRSF000505">
    <property type="entry name" value="EPSPS"/>
    <property type="match status" value="1"/>
</dbReference>
<proteinExistence type="inferred from homology"/>
<feature type="binding site" evidence="7">
    <location>
        <position position="160"/>
    </location>
    <ligand>
        <name>3-phosphoshikimate</name>
        <dbReference type="ChEBI" id="CHEBI:145989"/>
    </ligand>
</feature>
<feature type="binding site" evidence="7">
    <location>
        <position position="162"/>
    </location>
    <ligand>
        <name>3-phosphoshikimate</name>
        <dbReference type="ChEBI" id="CHEBI:145989"/>
    </ligand>
</feature>
<evidence type="ECO:0000256" key="4">
    <source>
        <dbReference type="ARBA" id="ARBA00022679"/>
    </source>
</evidence>
<keyword evidence="8" id="KW-0732">Signal</keyword>
<evidence type="ECO:0000256" key="8">
    <source>
        <dbReference type="SAM" id="SignalP"/>
    </source>
</evidence>
<dbReference type="NCBIfam" id="TIGR01356">
    <property type="entry name" value="aroA"/>
    <property type="match status" value="1"/>
</dbReference>
<dbReference type="GO" id="GO:0005737">
    <property type="term" value="C:cytoplasm"/>
    <property type="evidence" value="ECO:0007669"/>
    <property type="project" value="UniProtKB-SubCell"/>
</dbReference>
<feature type="binding site" evidence="7">
    <location>
        <position position="402"/>
    </location>
    <ligand>
        <name>phosphoenolpyruvate</name>
        <dbReference type="ChEBI" id="CHEBI:58702"/>
    </ligand>
</feature>
<feature type="binding site" evidence="7">
    <location>
        <position position="25"/>
    </location>
    <ligand>
        <name>3-phosphoshikimate</name>
        <dbReference type="ChEBI" id="CHEBI:145989"/>
    </ligand>
</feature>
<dbReference type="InterPro" id="IPR001986">
    <property type="entry name" value="Enolpyruvate_Tfrase_dom"/>
</dbReference>
<dbReference type="CDD" id="cd01556">
    <property type="entry name" value="EPSP_synthase"/>
    <property type="match status" value="1"/>
</dbReference>
<evidence type="ECO:0000256" key="5">
    <source>
        <dbReference type="ARBA" id="ARBA00023141"/>
    </source>
</evidence>
<feature type="binding site" evidence="7">
    <location>
        <position position="376"/>
    </location>
    <ligand>
        <name>phosphoenolpyruvate</name>
        <dbReference type="ChEBI" id="CHEBI:58702"/>
    </ligand>
</feature>
<evidence type="ECO:0000256" key="2">
    <source>
        <dbReference type="ARBA" id="ARBA00009948"/>
    </source>
</evidence>
<evidence type="ECO:0000313" key="11">
    <source>
        <dbReference type="Proteomes" id="UP000183995"/>
    </source>
</evidence>
<reference evidence="10 11" key="1">
    <citation type="submission" date="2016-11" db="EMBL/GenBank/DDBJ databases">
        <authorList>
            <person name="Jaros S."/>
            <person name="Januszkiewicz K."/>
            <person name="Wedrychowicz H."/>
        </authorList>
    </citation>
    <scope>NUCLEOTIDE SEQUENCE [LARGE SCALE GENOMIC DNA]</scope>
    <source>
        <strain evidence="10 11">DSM 10068</strain>
    </source>
</reference>
<dbReference type="OrthoDB" id="9809920at2"/>
<keyword evidence="5 7" id="KW-0057">Aromatic amino acid biosynthesis</keyword>
<comment type="function">
    <text evidence="7">Catalyzes the transfer of the enolpyruvyl moiety of phosphoenolpyruvate (PEP) to the 5-hydroxyl of shikimate-3-phosphate (S3P) to produce enolpyruvyl shikimate-3-phosphate and inorganic phosphate.</text>
</comment>
<name>A0A1M5X275_9FIRM</name>
<feature type="binding site" evidence="7">
    <location>
        <position position="188"/>
    </location>
    <ligand>
        <name>3-phosphoshikimate</name>
        <dbReference type="ChEBI" id="CHEBI:145989"/>
    </ligand>
</feature>
<dbReference type="UniPathway" id="UPA00053">
    <property type="reaction ID" value="UER00089"/>
</dbReference>
<evidence type="ECO:0000256" key="6">
    <source>
        <dbReference type="ARBA" id="ARBA00044633"/>
    </source>
</evidence>
<keyword evidence="4 7" id="KW-0808">Transferase</keyword>
<dbReference type="HAMAP" id="MF_00210">
    <property type="entry name" value="EPSP_synth"/>
    <property type="match status" value="1"/>
</dbReference>
<dbReference type="STRING" id="1123282.SAMN02745823_01535"/>
<dbReference type="Pfam" id="PF00275">
    <property type="entry name" value="EPSP_synthase"/>
    <property type="match status" value="1"/>
</dbReference>
<feature type="binding site" evidence="7">
    <location>
        <position position="90"/>
    </location>
    <ligand>
        <name>phosphoenolpyruvate</name>
        <dbReference type="ChEBI" id="CHEBI:58702"/>
    </ligand>
</feature>
<dbReference type="InterPro" id="IPR023193">
    <property type="entry name" value="EPSP_synthase_CS"/>
</dbReference>
<accession>A0A1M5X275</accession>
<evidence type="ECO:0000256" key="3">
    <source>
        <dbReference type="ARBA" id="ARBA00022605"/>
    </source>
</evidence>
<feature type="binding site" evidence="7">
    <location>
        <position position="118"/>
    </location>
    <ligand>
        <name>phosphoenolpyruvate</name>
        <dbReference type="ChEBI" id="CHEBI:58702"/>
    </ligand>
</feature>
<sequence>MTVTITKPITGGAVGAIASKSMAHRLLICAALASAPSSVVCAETSADIDATAGCLTALGARIDFDGGVFRVVPIPRPVAGERTLAVGESGSTLRFMLPVACALGADASLTMAGRLPSRPLSPLYEELISHGCAISAPGYNPLRTSGQLTGGKYTIPGNISSQFISGLMFALPLLHGESRIKILGDIESKPYIDMTLAALKEFGVTVKPGRQMYGIAGNQQYASGRTVTVEGDWSNAAFWLCAGAVGSGEITVTGLSTDSLQGDKGVVDILERFGARVRRGGGSVTVSRGALKGIDIDAGDTPDLVPALAAVAAAAEGTTVFRNAGRLRIKESDRLKTVTETLAALGADIAETEDGLVVRGKPRLGGGTVSAHGDHRIAMAAAVVSSVCAGPVTIAGAEAVNKSYPGFFSDFTILGGNYKETT</sequence>
<dbReference type="Gene3D" id="3.65.10.10">
    <property type="entry name" value="Enolpyruvate transferase domain"/>
    <property type="match status" value="2"/>
</dbReference>
<dbReference type="SUPFAM" id="SSF55205">
    <property type="entry name" value="EPT/RTPC-like"/>
    <property type="match status" value="1"/>
</dbReference>
<comment type="pathway">
    <text evidence="1 7">Metabolic intermediate biosynthesis; chorismate biosynthesis; chorismate from D-erythrose 4-phosphate and phosphoenolpyruvate: step 6/7.</text>
</comment>
<keyword evidence="11" id="KW-1185">Reference proteome</keyword>
<feature type="binding site" evidence="7">
    <location>
        <position position="334"/>
    </location>
    <ligand>
        <name>phosphoenolpyruvate</name>
        <dbReference type="ChEBI" id="CHEBI:58702"/>
    </ligand>
</feature>
<feature type="chain" id="PRO_5012929017" description="3-phosphoshikimate 1-carboxyvinyltransferase" evidence="8">
    <location>
        <begin position="43"/>
        <end position="422"/>
    </location>
</feature>
<evidence type="ECO:0000259" key="9">
    <source>
        <dbReference type="Pfam" id="PF00275"/>
    </source>
</evidence>
<dbReference type="RefSeq" id="WP_073077353.1">
    <property type="nucleotide sequence ID" value="NZ_FQXV01000004.1"/>
</dbReference>
<feature type="binding site" evidence="7">
    <location>
        <position position="21"/>
    </location>
    <ligand>
        <name>3-phosphoshikimate</name>
        <dbReference type="ChEBI" id="CHEBI:145989"/>
    </ligand>
</feature>
<dbReference type="InterPro" id="IPR036968">
    <property type="entry name" value="Enolpyruvate_Tfrase_sf"/>
</dbReference>
<evidence type="ECO:0000256" key="1">
    <source>
        <dbReference type="ARBA" id="ARBA00004811"/>
    </source>
</evidence>
<gene>
    <name evidence="7" type="primary">aroA</name>
    <name evidence="10" type="ORF">SAMN02745823_01535</name>
</gene>
<keyword evidence="7" id="KW-0963">Cytoplasm</keyword>
<comment type="subcellular location">
    <subcellularLocation>
        <location evidence="7">Cytoplasm</location>
    </subcellularLocation>
</comment>
<feature type="binding site" evidence="7">
    <location>
        <position position="162"/>
    </location>
    <ligand>
        <name>phosphoenolpyruvate</name>
        <dbReference type="ChEBI" id="CHEBI:58702"/>
    </ligand>
</feature>
<keyword evidence="3 7" id="KW-0028">Amino-acid biosynthesis</keyword>
<protein>
    <recommendedName>
        <fullName evidence="7">3-phosphoshikimate 1-carboxyvinyltransferase</fullName>
        <ecNumber evidence="7">2.5.1.19</ecNumber>
    </recommendedName>
    <alternativeName>
        <fullName evidence="7">5-enolpyruvylshikimate-3-phosphate synthase</fullName>
        <shortName evidence="7">EPSP synthase</shortName>
        <shortName evidence="7">EPSPS</shortName>
    </alternativeName>
</protein>
<organism evidence="10 11">
    <name type="scientific">Sporobacter termitidis DSM 10068</name>
    <dbReference type="NCBI Taxonomy" id="1123282"/>
    <lineage>
        <taxon>Bacteria</taxon>
        <taxon>Bacillati</taxon>
        <taxon>Bacillota</taxon>
        <taxon>Clostridia</taxon>
        <taxon>Eubacteriales</taxon>
        <taxon>Oscillospiraceae</taxon>
        <taxon>Sporobacter</taxon>
    </lineage>
</organism>
<dbReference type="GO" id="GO:0008652">
    <property type="term" value="P:amino acid biosynthetic process"/>
    <property type="evidence" value="ECO:0007669"/>
    <property type="project" value="UniProtKB-KW"/>
</dbReference>
<dbReference type="PROSITE" id="PS00885">
    <property type="entry name" value="EPSP_SYNTHASE_2"/>
    <property type="match status" value="1"/>
</dbReference>
<evidence type="ECO:0000256" key="7">
    <source>
        <dbReference type="HAMAP-Rule" id="MF_00210"/>
    </source>
</evidence>
<comment type="caution">
    <text evidence="7">Lacks conserved residue(s) required for the propagation of feature annotation.</text>
</comment>
<dbReference type="GO" id="GO:0003866">
    <property type="term" value="F:3-phosphoshikimate 1-carboxyvinyltransferase activity"/>
    <property type="evidence" value="ECO:0007669"/>
    <property type="project" value="UniProtKB-UniRule"/>
</dbReference>
<dbReference type="PANTHER" id="PTHR21090">
    <property type="entry name" value="AROM/DEHYDROQUINATE SYNTHASE"/>
    <property type="match status" value="1"/>
</dbReference>
<dbReference type="EMBL" id="FQXV01000004">
    <property type="protein sequence ID" value="SHH93840.1"/>
    <property type="molecule type" value="Genomic_DNA"/>
</dbReference>
<comment type="similarity">
    <text evidence="2 7">Belongs to the EPSP synthase family.</text>
</comment>
<feature type="binding site" evidence="7">
    <location>
        <position position="20"/>
    </location>
    <ligand>
        <name>phosphoenolpyruvate</name>
        <dbReference type="ChEBI" id="CHEBI:58702"/>
    </ligand>
</feature>
<comment type="subunit">
    <text evidence="7">Monomer.</text>
</comment>
<dbReference type="InterPro" id="IPR006264">
    <property type="entry name" value="EPSP_synthase"/>
</dbReference>
<feature type="active site" description="Proton acceptor" evidence="7">
    <location>
        <position position="303"/>
    </location>
</feature>
<dbReference type="PANTHER" id="PTHR21090:SF5">
    <property type="entry name" value="PENTAFUNCTIONAL AROM POLYPEPTIDE"/>
    <property type="match status" value="1"/>
</dbReference>
<feature type="domain" description="Enolpyruvate transferase" evidence="9">
    <location>
        <begin position="12"/>
        <end position="409"/>
    </location>
</feature>
<comment type="catalytic activity">
    <reaction evidence="6">
        <text>3-phosphoshikimate + phosphoenolpyruvate = 5-O-(1-carboxyvinyl)-3-phosphoshikimate + phosphate</text>
        <dbReference type="Rhea" id="RHEA:21256"/>
        <dbReference type="ChEBI" id="CHEBI:43474"/>
        <dbReference type="ChEBI" id="CHEBI:57701"/>
        <dbReference type="ChEBI" id="CHEBI:58702"/>
        <dbReference type="ChEBI" id="CHEBI:145989"/>
        <dbReference type="EC" id="2.5.1.19"/>
    </reaction>
    <physiologicalReaction direction="left-to-right" evidence="6">
        <dbReference type="Rhea" id="RHEA:21257"/>
    </physiologicalReaction>
</comment>
<dbReference type="EC" id="2.5.1.19" evidence="7"/>
<feature type="signal peptide" evidence="8">
    <location>
        <begin position="1"/>
        <end position="42"/>
    </location>
</feature>
<feature type="binding site" evidence="7">
    <location>
        <position position="303"/>
    </location>
    <ligand>
        <name>3-phosphoshikimate</name>
        <dbReference type="ChEBI" id="CHEBI:145989"/>
    </ligand>
</feature>
<dbReference type="AlphaFoldDB" id="A0A1M5X275"/>
<dbReference type="GO" id="GO:0009073">
    <property type="term" value="P:aromatic amino acid family biosynthetic process"/>
    <property type="evidence" value="ECO:0007669"/>
    <property type="project" value="UniProtKB-KW"/>
</dbReference>